<accession>A0A974CJX6</accession>
<sequence length="91" mass="10277">MEHIFKGFCCSERPDRIPTRRKSLPSISSSTQVNMFVCSLNAGMSIRPDCDTASCLMLKYNIQNIIPSFQNQTGASQYKRQDGVIPLSWDD</sequence>
<organism evidence="1 2">
    <name type="scientific">Xenopus laevis</name>
    <name type="common">African clawed frog</name>
    <dbReference type="NCBI Taxonomy" id="8355"/>
    <lineage>
        <taxon>Eukaryota</taxon>
        <taxon>Metazoa</taxon>
        <taxon>Chordata</taxon>
        <taxon>Craniata</taxon>
        <taxon>Vertebrata</taxon>
        <taxon>Euteleostomi</taxon>
        <taxon>Amphibia</taxon>
        <taxon>Batrachia</taxon>
        <taxon>Anura</taxon>
        <taxon>Pipoidea</taxon>
        <taxon>Pipidae</taxon>
        <taxon>Xenopodinae</taxon>
        <taxon>Xenopus</taxon>
        <taxon>Xenopus</taxon>
    </lineage>
</organism>
<protein>
    <submittedName>
        <fullName evidence="1">Uncharacterized protein</fullName>
    </submittedName>
</protein>
<name>A0A974CJX6_XENLA</name>
<gene>
    <name evidence="1" type="ORF">XELAEV_18033787mg</name>
</gene>
<dbReference type="EMBL" id="CM004477">
    <property type="protein sequence ID" value="OCT74800.1"/>
    <property type="molecule type" value="Genomic_DNA"/>
</dbReference>
<evidence type="ECO:0000313" key="1">
    <source>
        <dbReference type="EMBL" id="OCT74800.1"/>
    </source>
</evidence>
<proteinExistence type="predicted"/>
<dbReference type="Proteomes" id="UP000694892">
    <property type="component" value="Chromosome 6S"/>
</dbReference>
<evidence type="ECO:0000313" key="2">
    <source>
        <dbReference type="Proteomes" id="UP000694892"/>
    </source>
</evidence>
<reference evidence="2" key="1">
    <citation type="journal article" date="2016" name="Nature">
        <title>Genome evolution in the allotetraploid frog Xenopus laevis.</title>
        <authorList>
            <person name="Session A.M."/>
            <person name="Uno Y."/>
            <person name="Kwon T."/>
            <person name="Chapman J.A."/>
            <person name="Toyoda A."/>
            <person name="Takahashi S."/>
            <person name="Fukui A."/>
            <person name="Hikosaka A."/>
            <person name="Suzuki A."/>
            <person name="Kondo M."/>
            <person name="van Heeringen S.J."/>
            <person name="Quigley I."/>
            <person name="Heinz S."/>
            <person name="Ogino H."/>
            <person name="Ochi H."/>
            <person name="Hellsten U."/>
            <person name="Lyons J.B."/>
            <person name="Simakov O."/>
            <person name="Putnam N."/>
            <person name="Stites J."/>
            <person name="Kuroki Y."/>
            <person name="Tanaka T."/>
            <person name="Michiue T."/>
            <person name="Watanabe M."/>
            <person name="Bogdanovic O."/>
            <person name="Lister R."/>
            <person name="Georgiou G."/>
            <person name="Paranjpe S.S."/>
            <person name="van Kruijsbergen I."/>
            <person name="Shu S."/>
            <person name="Carlson J."/>
            <person name="Kinoshita T."/>
            <person name="Ohta Y."/>
            <person name="Mawaribuchi S."/>
            <person name="Jenkins J."/>
            <person name="Grimwood J."/>
            <person name="Schmutz J."/>
            <person name="Mitros T."/>
            <person name="Mozaffari S.V."/>
            <person name="Suzuki Y."/>
            <person name="Haramoto Y."/>
            <person name="Yamamoto T.S."/>
            <person name="Takagi C."/>
            <person name="Heald R."/>
            <person name="Miller K."/>
            <person name="Haudenschild C."/>
            <person name="Kitzman J."/>
            <person name="Nakayama T."/>
            <person name="Izutsu Y."/>
            <person name="Robert J."/>
            <person name="Fortriede J."/>
            <person name="Burns K."/>
            <person name="Lotay V."/>
            <person name="Karimi K."/>
            <person name="Yasuoka Y."/>
            <person name="Dichmann D.S."/>
            <person name="Flajnik M.F."/>
            <person name="Houston D.W."/>
            <person name="Shendure J."/>
            <person name="DuPasquier L."/>
            <person name="Vize P.D."/>
            <person name="Zorn A.M."/>
            <person name="Ito M."/>
            <person name="Marcotte E.M."/>
            <person name="Wallingford J.B."/>
            <person name="Ito Y."/>
            <person name="Asashima M."/>
            <person name="Ueno N."/>
            <person name="Matsuda Y."/>
            <person name="Veenstra G.J."/>
            <person name="Fujiyama A."/>
            <person name="Harland R.M."/>
            <person name="Taira M."/>
            <person name="Rokhsar D.S."/>
        </authorList>
    </citation>
    <scope>NUCLEOTIDE SEQUENCE [LARGE SCALE GENOMIC DNA]</scope>
    <source>
        <strain evidence="2">J</strain>
    </source>
</reference>
<dbReference type="AlphaFoldDB" id="A0A974CJX6"/>